<keyword evidence="2" id="KW-1185">Reference proteome</keyword>
<comment type="caution">
    <text evidence="1">The sequence shown here is derived from an EMBL/GenBank/DDBJ whole genome shotgun (WGS) entry which is preliminary data.</text>
</comment>
<protein>
    <submittedName>
        <fullName evidence="1">Uncharacterized protein</fullName>
    </submittedName>
</protein>
<dbReference type="Gene3D" id="1.25.40.10">
    <property type="entry name" value="Tetratricopeptide repeat domain"/>
    <property type="match status" value="1"/>
</dbReference>
<organism evidence="1 2">
    <name type="scientific">Sporocytophaga myxococcoides</name>
    <dbReference type="NCBI Taxonomy" id="153721"/>
    <lineage>
        <taxon>Bacteria</taxon>
        <taxon>Pseudomonadati</taxon>
        <taxon>Bacteroidota</taxon>
        <taxon>Cytophagia</taxon>
        <taxon>Cytophagales</taxon>
        <taxon>Cytophagaceae</taxon>
        <taxon>Sporocytophaga</taxon>
    </lineage>
</organism>
<evidence type="ECO:0000313" key="1">
    <source>
        <dbReference type="EMBL" id="GAL86881.1"/>
    </source>
</evidence>
<evidence type="ECO:0000313" key="2">
    <source>
        <dbReference type="Proteomes" id="UP000030185"/>
    </source>
</evidence>
<dbReference type="RefSeq" id="WP_156140754.1">
    <property type="nucleotide sequence ID" value="NZ_BBLT01000010.1"/>
</dbReference>
<dbReference type="EMBL" id="BBLT01000010">
    <property type="protein sequence ID" value="GAL86881.1"/>
    <property type="molecule type" value="Genomic_DNA"/>
</dbReference>
<dbReference type="Proteomes" id="UP000030185">
    <property type="component" value="Unassembled WGS sequence"/>
</dbReference>
<accession>A0A098LIR5</accession>
<proteinExistence type="predicted"/>
<gene>
    <name evidence="1" type="ORF">MYP_4111</name>
</gene>
<dbReference type="OrthoDB" id="10001009at2"/>
<dbReference type="SUPFAM" id="SSF48452">
    <property type="entry name" value="TPR-like"/>
    <property type="match status" value="1"/>
</dbReference>
<dbReference type="InterPro" id="IPR011990">
    <property type="entry name" value="TPR-like_helical_dom_sf"/>
</dbReference>
<name>A0A098LIR5_9BACT</name>
<dbReference type="STRING" id="153721.MYP_4111"/>
<sequence length="128" mass="14962">MSDSPLGLSEYYDVYFVFALAEYLNGDKKSAFRHWLKTEEYGYGKYRYDSPISHFDSIIGKNPRNPEIYLARAISYYVRAFSIGRGEEANRYCNEALNDIRKAEESGMKDDYRINMNRALVLEAIKKK</sequence>
<reference evidence="1 2" key="1">
    <citation type="submission" date="2014-09" db="EMBL/GenBank/DDBJ databases">
        <title>Sporocytophaga myxococcoides PG-01 genome sequencing.</title>
        <authorList>
            <person name="Liu L."/>
            <person name="Gao P.J."/>
            <person name="Chen G.J."/>
            <person name="Wang L.S."/>
        </authorList>
    </citation>
    <scope>NUCLEOTIDE SEQUENCE [LARGE SCALE GENOMIC DNA]</scope>
    <source>
        <strain evidence="1 2">PG-01</strain>
    </source>
</reference>
<dbReference type="AlphaFoldDB" id="A0A098LIR5"/>